<evidence type="ECO:0000256" key="1">
    <source>
        <dbReference type="SAM" id="Phobius"/>
    </source>
</evidence>
<feature type="transmembrane region" description="Helical" evidence="1">
    <location>
        <begin position="20"/>
        <end position="40"/>
    </location>
</feature>
<evidence type="ECO:0000313" key="2">
    <source>
        <dbReference type="EMBL" id="MBX42632.1"/>
    </source>
</evidence>
<dbReference type="EMBL" id="GGEC01062148">
    <property type="protein sequence ID" value="MBX42632.1"/>
    <property type="molecule type" value="Transcribed_RNA"/>
</dbReference>
<keyword evidence="1" id="KW-0472">Membrane</keyword>
<organism evidence="2">
    <name type="scientific">Rhizophora mucronata</name>
    <name type="common">Asiatic mangrove</name>
    <dbReference type="NCBI Taxonomy" id="61149"/>
    <lineage>
        <taxon>Eukaryota</taxon>
        <taxon>Viridiplantae</taxon>
        <taxon>Streptophyta</taxon>
        <taxon>Embryophyta</taxon>
        <taxon>Tracheophyta</taxon>
        <taxon>Spermatophyta</taxon>
        <taxon>Magnoliopsida</taxon>
        <taxon>eudicotyledons</taxon>
        <taxon>Gunneridae</taxon>
        <taxon>Pentapetalae</taxon>
        <taxon>rosids</taxon>
        <taxon>fabids</taxon>
        <taxon>Malpighiales</taxon>
        <taxon>Rhizophoraceae</taxon>
        <taxon>Rhizophora</taxon>
    </lineage>
</organism>
<sequence length="56" mass="6367">MASSNKSLGTFLSLTRRPSLNFWILALNFGPRATLIVFMHELSKPISHLKFSYRIG</sequence>
<keyword evidence="1" id="KW-1133">Transmembrane helix</keyword>
<keyword evidence="1" id="KW-0812">Transmembrane</keyword>
<name>A0A2P2NJH0_RHIMU</name>
<proteinExistence type="predicted"/>
<dbReference type="AlphaFoldDB" id="A0A2P2NJH0"/>
<reference evidence="2" key="1">
    <citation type="submission" date="2018-02" db="EMBL/GenBank/DDBJ databases">
        <title>Rhizophora mucronata_Transcriptome.</title>
        <authorList>
            <person name="Meera S.P."/>
            <person name="Sreeshan A."/>
            <person name="Augustine A."/>
        </authorList>
    </citation>
    <scope>NUCLEOTIDE SEQUENCE</scope>
    <source>
        <tissue evidence="2">Leaf</tissue>
    </source>
</reference>
<protein>
    <submittedName>
        <fullName evidence="2">Uncharacterized protein</fullName>
    </submittedName>
</protein>
<accession>A0A2P2NJH0</accession>